<dbReference type="PANTHER" id="PTHR45681:SF6">
    <property type="entry name" value="POLYKETIDE SYNTHASE 37"/>
    <property type="match status" value="1"/>
</dbReference>
<dbReference type="AlphaFoldDB" id="A0A0F8XPS5"/>
<evidence type="ECO:0000313" key="5">
    <source>
        <dbReference type="EMBL" id="KKK25567.1"/>
    </source>
</evidence>
<dbReference type="Proteomes" id="UP000034947">
    <property type="component" value="Unassembled WGS sequence"/>
</dbReference>
<dbReference type="InterPro" id="IPR020843">
    <property type="entry name" value="ER"/>
</dbReference>
<dbReference type="Gene3D" id="3.40.366.10">
    <property type="entry name" value="Malonyl-Coenzyme A Acyl Carrier Protein, domain 2"/>
    <property type="match status" value="1"/>
</dbReference>
<keyword evidence="6" id="KW-1185">Reference proteome</keyword>
<dbReference type="InterPro" id="IPR057326">
    <property type="entry name" value="KR_dom"/>
</dbReference>
<dbReference type="SMART" id="SM00829">
    <property type="entry name" value="PKS_ER"/>
    <property type="match status" value="1"/>
</dbReference>
<evidence type="ECO:0000256" key="2">
    <source>
        <dbReference type="ARBA" id="ARBA00023268"/>
    </source>
</evidence>
<dbReference type="Gene3D" id="3.40.50.720">
    <property type="entry name" value="NAD(P)-binding Rossmann-like Domain"/>
    <property type="match status" value="2"/>
</dbReference>
<evidence type="ECO:0000259" key="4">
    <source>
        <dbReference type="SMART" id="SM00829"/>
    </source>
</evidence>
<feature type="domain" description="Enoyl reductase (ER)" evidence="4">
    <location>
        <begin position="399"/>
        <end position="691"/>
    </location>
</feature>
<dbReference type="EMBL" id="JYKN01000138">
    <property type="protein sequence ID" value="KKK25567.1"/>
    <property type="molecule type" value="Genomic_DNA"/>
</dbReference>
<dbReference type="InterPro" id="IPR011032">
    <property type="entry name" value="GroES-like_sf"/>
</dbReference>
<gene>
    <name evidence="5" type="ORF">AOCH_000091</name>
</gene>
<reference evidence="5 6" key="1">
    <citation type="submission" date="2015-02" db="EMBL/GenBank/DDBJ databases">
        <title>Draft Genome Sequences of Two Closely-Related Aflatoxigenic Aspergillus Species Obtained from the Cote d'Ivoire.</title>
        <authorList>
            <person name="Moore G.G."/>
            <person name="Beltz S.B."/>
            <person name="Mack B.M."/>
        </authorList>
    </citation>
    <scope>NUCLEOTIDE SEQUENCE [LARGE SCALE GENOMIC DNA]</scope>
    <source>
        <strain evidence="5 6">SRRC1432</strain>
    </source>
</reference>
<dbReference type="SMART" id="SM00822">
    <property type="entry name" value="PKS_KR"/>
    <property type="match status" value="1"/>
</dbReference>
<dbReference type="InterPro" id="IPR016039">
    <property type="entry name" value="Thiolase-like"/>
</dbReference>
<dbReference type="Pfam" id="PF13602">
    <property type="entry name" value="ADH_zinc_N_2"/>
    <property type="match status" value="1"/>
</dbReference>
<dbReference type="Pfam" id="PF08240">
    <property type="entry name" value="ADH_N"/>
    <property type="match status" value="1"/>
</dbReference>
<dbReference type="OrthoDB" id="329835at2759"/>
<dbReference type="SUPFAM" id="SSF53335">
    <property type="entry name" value="S-adenosyl-L-methionine-dependent methyltransferases"/>
    <property type="match status" value="1"/>
</dbReference>
<dbReference type="Gene3D" id="3.90.180.10">
    <property type="entry name" value="Medium-chain alcohol dehydrogenases, catalytic domain"/>
    <property type="match status" value="1"/>
</dbReference>
<protein>
    <submittedName>
        <fullName evidence="5">Uncharacterized protein</fullName>
    </submittedName>
</protein>
<dbReference type="SUPFAM" id="SSF53901">
    <property type="entry name" value="Thiolase-like"/>
    <property type="match status" value="1"/>
</dbReference>
<comment type="caution">
    <text evidence="5">The sequence shown here is derived from an EMBL/GenBank/DDBJ whole genome shotgun (WGS) entry which is preliminary data.</text>
</comment>
<dbReference type="InterPro" id="IPR013154">
    <property type="entry name" value="ADH-like_N"/>
</dbReference>
<dbReference type="InterPro" id="IPR013217">
    <property type="entry name" value="Methyltransf_12"/>
</dbReference>
<evidence type="ECO:0000313" key="6">
    <source>
        <dbReference type="Proteomes" id="UP000034947"/>
    </source>
</evidence>
<dbReference type="InterPro" id="IPR029063">
    <property type="entry name" value="SAM-dependent_MTases_sf"/>
</dbReference>
<keyword evidence="2" id="KW-0511">Multifunctional enzyme</keyword>
<accession>A0A0F8XPS5</accession>
<dbReference type="VEuPathDB" id="FungiDB:P175DRAFT_0486784"/>
<dbReference type="InterPro" id="IPR001227">
    <property type="entry name" value="Ac_transferase_dom_sf"/>
</dbReference>
<evidence type="ECO:0000256" key="1">
    <source>
        <dbReference type="ARBA" id="ARBA00022679"/>
    </source>
</evidence>
<dbReference type="Gene3D" id="3.40.47.10">
    <property type="match status" value="1"/>
</dbReference>
<dbReference type="GO" id="GO:0016491">
    <property type="term" value="F:oxidoreductase activity"/>
    <property type="evidence" value="ECO:0007669"/>
    <property type="project" value="InterPro"/>
</dbReference>
<keyword evidence="1" id="KW-0808">Transferase</keyword>
<dbReference type="Pfam" id="PF08242">
    <property type="entry name" value="Methyltransf_12"/>
    <property type="match status" value="1"/>
</dbReference>
<dbReference type="SUPFAM" id="SSF51735">
    <property type="entry name" value="NAD(P)-binding Rossmann-fold domains"/>
    <property type="match status" value="2"/>
</dbReference>
<dbReference type="PANTHER" id="PTHR45681">
    <property type="entry name" value="POLYKETIDE SYNTHASE 44-RELATED"/>
    <property type="match status" value="1"/>
</dbReference>
<organism evidence="5 6">
    <name type="scientific">Aspergillus ochraceoroseus</name>
    <dbReference type="NCBI Taxonomy" id="138278"/>
    <lineage>
        <taxon>Eukaryota</taxon>
        <taxon>Fungi</taxon>
        <taxon>Dikarya</taxon>
        <taxon>Ascomycota</taxon>
        <taxon>Pezizomycotina</taxon>
        <taxon>Eurotiomycetes</taxon>
        <taxon>Eurotiomycetidae</taxon>
        <taxon>Eurotiales</taxon>
        <taxon>Aspergillaceae</taxon>
        <taxon>Aspergillus</taxon>
        <taxon>Aspergillus subgen. Nidulantes</taxon>
    </lineage>
</organism>
<name>A0A0F8XPS5_9EURO</name>
<dbReference type="VEuPathDB" id="FungiDB:P175DRAFT_0548914"/>
<evidence type="ECO:0000259" key="3">
    <source>
        <dbReference type="SMART" id="SM00822"/>
    </source>
</evidence>
<dbReference type="InterPro" id="IPR036291">
    <property type="entry name" value="NAD(P)-bd_dom_sf"/>
</dbReference>
<proteinExistence type="predicted"/>
<dbReference type="GO" id="GO:0016746">
    <property type="term" value="F:acyltransferase activity"/>
    <property type="evidence" value="ECO:0007669"/>
    <property type="project" value="InterPro"/>
</dbReference>
<dbReference type="InterPro" id="IPR013968">
    <property type="entry name" value="PKS_KR"/>
</dbReference>
<dbReference type="InterPro" id="IPR050444">
    <property type="entry name" value="Polyketide_Synthase"/>
</dbReference>
<dbReference type="SUPFAM" id="SSF50129">
    <property type="entry name" value="GroES-like"/>
    <property type="match status" value="1"/>
</dbReference>
<dbReference type="CDD" id="cd02440">
    <property type="entry name" value="AdoMet_MTases"/>
    <property type="match status" value="1"/>
</dbReference>
<sequence>MFSTEGRSYPFDSRANGYGRGEGCTGVILKPLSAAMRDGDLEHARQQLARLGCPWDILSELCRPQADSRVNEPAFSQPLCTAIQLALVDRLNEFRVLPSDGSLLSRTRQIQPWAEGCRSWSRSLNWVLRASQKARLGDLVDVVEFRVLNAAQDVQEQGFEPGSYDLVIACNVIHATPRIEETLRNIRPLLKPGGKFMLMEVSRSAVFCNLVFGLFEGWWAGYDEGRTLTPIRTPPEWLSMLRRADFENPEKVFEDYSEEHGGNLSVFISSVRFPKREENMPPVYLVAGSEQTKSQATAEQIQSIQKGCGDCTVCIHSITASSQAGGIVVMLPEVAKLLCNNPDANHWRGFKSWIWDARACRNGDLTPYVAVLDKLAEILPVEKFIGTERILTAELGVPGLLETIRWKDDVEAPCLGPDDVRFELRAASINFKDVLIAAGQLEGITEMRNDCSGVVVEVGANMQGPFKPGDRVCALYSPSYTNYPVVHGDCCQIIPDSMPFAEGASLPIVWATVYCSIVNKAAIMLAQHLEAEIFATVGSDAKRDLLHSRYGIPHGHIFSSRTTAFHGGIKELTGGYGVDVVLNSLSGEVFRESCNLVAPFGRFVEIGRKDLMDDALMPMEFLLRNVTFAYVGLTVIIEQKKGLARRLLRDVVDLAAAGSIKAVTLTTIPISQIETAIRQIQAGKHTGKIILTVDKDQEVLTVASSPPQAHPLPSATYIVVGGFGGLGRAILSWMGNHGAQNLAAISRSGANDPESKGFVEHIQAQDVNLLATGCDVSSDEAVRCLAQIIAQSDLPPVRGIINSAMVLNDSLFEEMTVEHWQNALASKVRGSQHLQQHFKDIDFFVMMSSTVAIRGNFGQSNYSAACSFQDTMVRHLTAAGIPAFSINIGPVRAVGYVSENPEVAEALKRNGSSSKPARRFAHLVQHDQVAHPATGESVDALSLLGGVTQVEHAVDIICGSILQQLSKLIAPPVEMLSSAQSLDSYGLDSLVAVELL</sequence>
<dbReference type="VEuPathDB" id="FungiDB:P175DRAFT_0544951"/>
<feature type="domain" description="Ketoreductase" evidence="3">
    <location>
        <begin position="715"/>
        <end position="900"/>
    </location>
</feature>
<dbReference type="Gene3D" id="3.40.50.150">
    <property type="entry name" value="Vaccinia Virus protein VP39"/>
    <property type="match status" value="1"/>
</dbReference>
<dbReference type="Pfam" id="PF08659">
    <property type="entry name" value="KR"/>
    <property type="match status" value="1"/>
</dbReference>
<dbReference type="CDD" id="cd05195">
    <property type="entry name" value="enoyl_red"/>
    <property type="match status" value="1"/>
</dbReference>